<evidence type="ECO:0000313" key="12">
    <source>
        <dbReference type="Proteomes" id="UP000242877"/>
    </source>
</evidence>
<dbReference type="InterPro" id="IPR015381">
    <property type="entry name" value="XLF-like_N"/>
</dbReference>
<keyword evidence="2" id="KW-0227">DNA damage</keyword>
<feature type="compositionally biased region" description="Polar residues" evidence="8">
    <location>
        <begin position="460"/>
        <end position="469"/>
    </location>
</feature>
<evidence type="ECO:0000256" key="2">
    <source>
        <dbReference type="ARBA" id="ARBA00022763"/>
    </source>
</evidence>
<evidence type="ECO:0000256" key="4">
    <source>
        <dbReference type="ARBA" id="ARBA00023204"/>
    </source>
</evidence>
<evidence type="ECO:0000256" key="8">
    <source>
        <dbReference type="SAM" id="MobiDB-lite"/>
    </source>
</evidence>
<dbReference type="GO" id="GO:0045027">
    <property type="term" value="F:DNA end binding"/>
    <property type="evidence" value="ECO:0007669"/>
    <property type="project" value="TreeGrafter"/>
</dbReference>
<sequence length="600" mass="66950">MAHSWSLLPEPAHVSGVPLLFKFTASTAGYELLLTDLTCLWSETLDTKQIIRRAADDNTTIDPGEDEDQFNVFLSKIRDAFHKNHGSQITLLAGGRAGQLVLTTETQLPDPFEPLRWSFTLEEVPRSAITEHVVIPLLNAERLHEAQISSLKTLLEEKDWAVEKLLDKLETANIDLNSIFPGQRFSRKSPTSHVRGMSAFDAKRWEERFTMQGSSSDNGESILRALSTVTSFEDVYPARKDWWSELKVESEQVDHASETTEETKRRNEVKNDYNDYEAKSLASSNKSRGKGDDTESGSGESSDEKQKRMRKKLDRKQKYSPIPSSSSEDEIKRKRPSKNLSKLGGPKPKTKTNETSSKVSRDRHASDTEAEETASEDEPQHTKHLSESNDTDSETDNQRQASKAPKGGLGKIGGTHRDRKTGKMNGSEEESTQSESKIRHVKKTPKKPYLGRVGGKRSNQKMQSSGQTNESDHDLAESESDRKPKADTAPKKSGLGKLGGKKKTLKPTHRAASEEAETASGSEHEERRSAKEQDGYSSQREKDEATGGQVSRKRGASPMKDESEGENMKQAERKGGHSPKSEKPSKLSHAPILQKKKRRF</sequence>
<organism evidence="11 12">
    <name type="scientific">Ascosphaera apis ARSEF 7405</name>
    <dbReference type="NCBI Taxonomy" id="392613"/>
    <lineage>
        <taxon>Eukaryota</taxon>
        <taxon>Fungi</taxon>
        <taxon>Dikarya</taxon>
        <taxon>Ascomycota</taxon>
        <taxon>Pezizomycotina</taxon>
        <taxon>Eurotiomycetes</taxon>
        <taxon>Eurotiomycetidae</taxon>
        <taxon>Onygenales</taxon>
        <taxon>Ascosphaeraceae</taxon>
        <taxon>Ascosphaera</taxon>
    </lineage>
</organism>
<evidence type="ECO:0000259" key="9">
    <source>
        <dbReference type="Pfam" id="PF09302"/>
    </source>
</evidence>
<evidence type="ECO:0000256" key="7">
    <source>
        <dbReference type="ARBA" id="ARBA00044529"/>
    </source>
</evidence>
<dbReference type="InterPro" id="IPR053829">
    <property type="entry name" value="XLF-like_CC"/>
</dbReference>
<comment type="similarity">
    <text evidence="6">Belongs to the XRCC4-XLF family. XLF subfamily.</text>
</comment>
<comment type="subcellular location">
    <subcellularLocation>
        <location evidence="1">Nucleus</location>
    </subcellularLocation>
</comment>
<keyword evidence="5" id="KW-0539">Nucleus</keyword>
<feature type="compositionally biased region" description="Basic residues" evidence="8">
    <location>
        <begin position="499"/>
        <end position="509"/>
    </location>
</feature>
<dbReference type="Pfam" id="PF09302">
    <property type="entry name" value="XLF"/>
    <property type="match status" value="1"/>
</dbReference>
<dbReference type="GO" id="GO:0006303">
    <property type="term" value="P:double-strand break repair via nonhomologous end joining"/>
    <property type="evidence" value="ECO:0007669"/>
    <property type="project" value="TreeGrafter"/>
</dbReference>
<feature type="domain" description="XLF-like coiled-coil region" evidence="10">
    <location>
        <begin position="125"/>
        <end position="176"/>
    </location>
</feature>
<evidence type="ECO:0000256" key="1">
    <source>
        <dbReference type="ARBA" id="ARBA00004123"/>
    </source>
</evidence>
<dbReference type="Proteomes" id="UP000242877">
    <property type="component" value="Unassembled WGS sequence"/>
</dbReference>
<dbReference type="VEuPathDB" id="FungiDB:AAP_04929"/>
<feature type="compositionally biased region" description="Acidic residues" evidence="8">
    <location>
        <begin position="368"/>
        <end position="377"/>
    </location>
</feature>
<accession>A0A167WAQ3</accession>
<gene>
    <name evidence="11" type="ORF">AAP_04929</name>
</gene>
<feature type="compositionally biased region" description="Basic and acidic residues" evidence="8">
    <location>
        <begin position="559"/>
        <end position="585"/>
    </location>
</feature>
<evidence type="ECO:0000313" key="11">
    <source>
        <dbReference type="EMBL" id="KZZ88606.1"/>
    </source>
</evidence>
<dbReference type="PANTHER" id="PTHR32235">
    <property type="entry name" value="NON-HOMOLOGOUS END-JOINING FACTOR 1"/>
    <property type="match status" value="1"/>
</dbReference>
<dbReference type="GO" id="GO:0032807">
    <property type="term" value="C:DNA ligase IV complex"/>
    <property type="evidence" value="ECO:0007669"/>
    <property type="project" value="TreeGrafter"/>
</dbReference>
<protein>
    <recommendedName>
        <fullName evidence="7">Non-homologous end-joining factor 1</fullName>
    </recommendedName>
</protein>
<name>A0A167WAQ3_9EURO</name>
<dbReference type="InterPro" id="IPR038051">
    <property type="entry name" value="XRCC4-like_N_sf"/>
</dbReference>
<dbReference type="InterPro" id="IPR052287">
    <property type="entry name" value="NHEJ_factor"/>
</dbReference>
<keyword evidence="12" id="KW-1185">Reference proteome</keyword>
<feature type="compositionally biased region" description="Basic and acidic residues" evidence="8">
    <location>
        <begin position="522"/>
        <end position="545"/>
    </location>
</feature>
<keyword evidence="3" id="KW-0238">DNA-binding</keyword>
<reference evidence="11 12" key="1">
    <citation type="journal article" date="2016" name="Genome Biol. Evol.">
        <title>Divergent and convergent evolution of fungal pathogenicity.</title>
        <authorList>
            <person name="Shang Y."/>
            <person name="Xiao G."/>
            <person name="Zheng P."/>
            <person name="Cen K."/>
            <person name="Zhan S."/>
            <person name="Wang C."/>
        </authorList>
    </citation>
    <scope>NUCLEOTIDE SEQUENCE [LARGE SCALE GENOMIC DNA]</scope>
    <source>
        <strain evidence="11 12">ARSEF 7405</strain>
    </source>
</reference>
<proteinExistence type="inferred from homology"/>
<dbReference type="Gene3D" id="2.170.210.10">
    <property type="entry name" value="DNA double-strand break repair and VJ recombination XRCC4, N-terminal"/>
    <property type="match status" value="1"/>
</dbReference>
<dbReference type="Pfam" id="PF21928">
    <property type="entry name" value="XLF_CC"/>
    <property type="match status" value="1"/>
</dbReference>
<feature type="region of interest" description="Disordered" evidence="8">
    <location>
        <begin position="249"/>
        <end position="600"/>
    </location>
</feature>
<dbReference type="EMBL" id="AZGZ01000025">
    <property type="protein sequence ID" value="KZZ88606.1"/>
    <property type="molecule type" value="Genomic_DNA"/>
</dbReference>
<evidence type="ECO:0000259" key="10">
    <source>
        <dbReference type="Pfam" id="PF21928"/>
    </source>
</evidence>
<evidence type="ECO:0000256" key="3">
    <source>
        <dbReference type="ARBA" id="ARBA00023125"/>
    </source>
</evidence>
<dbReference type="PANTHER" id="PTHR32235:SF1">
    <property type="entry name" value="NON-HOMOLOGOUS END-JOINING FACTOR 1"/>
    <property type="match status" value="1"/>
</dbReference>
<feature type="compositionally biased region" description="Basic and acidic residues" evidence="8">
    <location>
        <begin position="470"/>
        <end position="490"/>
    </location>
</feature>
<evidence type="ECO:0000256" key="5">
    <source>
        <dbReference type="ARBA" id="ARBA00023242"/>
    </source>
</evidence>
<keyword evidence="4" id="KW-0234">DNA repair</keyword>
<feature type="compositionally biased region" description="Basic and acidic residues" evidence="8">
    <location>
        <begin position="378"/>
        <end position="387"/>
    </location>
</feature>
<dbReference type="OrthoDB" id="2155935at2759"/>
<feature type="compositionally biased region" description="Basic and acidic residues" evidence="8">
    <location>
        <begin position="249"/>
        <end position="278"/>
    </location>
</feature>
<evidence type="ECO:0000256" key="6">
    <source>
        <dbReference type="ARBA" id="ARBA00025747"/>
    </source>
</evidence>
<feature type="domain" description="XLF-like N-terminal" evidence="9">
    <location>
        <begin position="5"/>
        <end position="122"/>
    </location>
</feature>
<comment type="caution">
    <text evidence="11">The sequence shown here is derived from an EMBL/GenBank/DDBJ whole genome shotgun (WGS) entry which is preliminary data.</text>
</comment>
<dbReference type="AlphaFoldDB" id="A0A167WAQ3"/>
<dbReference type="CDD" id="cd22285">
    <property type="entry name" value="HD_XLF_N"/>
    <property type="match status" value="1"/>
</dbReference>